<evidence type="ECO:0000313" key="1">
    <source>
        <dbReference type="EMBL" id="CAJ71685.1"/>
    </source>
</evidence>
<proteinExistence type="predicted"/>
<sequence>MFFSRKYKNPKNTDIKILRAYLKQVSAYAPLPPTGKGFKDLTKHESIFSNILGSMVSFFFPCEAGASQTIAFPSRSLGTRGKSRR</sequence>
<organism evidence="1">
    <name type="scientific">Kuenenia stuttgartiensis</name>
    <dbReference type="NCBI Taxonomy" id="174633"/>
    <lineage>
        <taxon>Bacteria</taxon>
        <taxon>Pseudomonadati</taxon>
        <taxon>Planctomycetota</taxon>
        <taxon>Candidatus Brocadiia</taxon>
        <taxon>Candidatus Brocadiales</taxon>
        <taxon>Candidatus Brocadiaceae</taxon>
        <taxon>Candidatus Kuenenia</taxon>
    </lineage>
</organism>
<reference evidence="2 3" key="3">
    <citation type="submission" date="2020-02" db="EMBL/GenBank/DDBJ databases">
        <title>Newly sequenced genome of strain CSTR1 showed variability in Candidatus Kuenenia stuttgartiensis genomes.</title>
        <authorList>
            <person name="Ding C."/>
            <person name="Adrian L."/>
        </authorList>
    </citation>
    <scope>NUCLEOTIDE SEQUENCE [LARGE SCALE GENOMIC DNA]</scope>
    <source>
        <strain evidence="2 3">CSTR1</strain>
    </source>
</reference>
<evidence type="ECO:0000313" key="2">
    <source>
        <dbReference type="EMBL" id="QII13796.1"/>
    </source>
</evidence>
<dbReference type="EMBL" id="CP049055">
    <property type="protein sequence ID" value="QII13796.1"/>
    <property type="molecule type" value="Genomic_DNA"/>
</dbReference>
<dbReference type="AlphaFoldDB" id="Q1PWT1"/>
<accession>Q1PWT1</accession>
<dbReference type="Proteomes" id="UP000501926">
    <property type="component" value="Chromosome"/>
</dbReference>
<reference evidence="1" key="2">
    <citation type="submission" date="2006-01" db="EMBL/GenBank/DDBJ databases">
        <authorList>
            <person name="Genoscope"/>
        </authorList>
    </citation>
    <scope>NUCLEOTIDE SEQUENCE</scope>
</reference>
<gene>
    <name evidence="2" type="ORF">KsCSTR_44170</name>
    <name evidence="1" type="ORF">kustc0940</name>
</gene>
<reference evidence="1" key="1">
    <citation type="journal article" date="2006" name="Nature">
        <title>Deciphering the evolution and metabolism of an anammox bacterium from a community genome.</title>
        <authorList>
            <person name="Strous M."/>
            <person name="Pelletier E."/>
            <person name="Mangenot S."/>
            <person name="Rattei T."/>
            <person name="Lehner A."/>
            <person name="Taylor M.W."/>
            <person name="Horn M."/>
            <person name="Daims H."/>
            <person name="Bartol-Mavel D."/>
            <person name="Wincker P."/>
            <person name="Barbe V."/>
            <person name="Fonknechten N."/>
            <person name="Vallenet D."/>
            <person name="Segurens B."/>
            <person name="Schenowitz-Truong C."/>
            <person name="Medigue C."/>
            <person name="Collingro A."/>
            <person name="Snel B."/>
            <person name="Dutilh B.E."/>
            <person name="OpDenCamp H.J.M."/>
            <person name="vanDerDrift C."/>
            <person name="Cirpus I."/>
            <person name="vanDePas-Schoonen K.T."/>
            <person name="Harhangi H.R."/>
            <person name="vanNiftrik L."/>
            <person name="Schmid M."/>
            <person name="Keltjens J."/>
            <person name="vanDeVossenberg J."/>
            <person name="Kartal B."/>
            <person name="Meier H."/>
            <person name="Frishman D."/>
            <person name="Huynen M.A."/>
            <person name="Mewes H."/>
            <person name="Weissenbach J."/>
            <person name="Jetten M.S.M."/>
            <person name="Wagner M."/>
            <person name="LePaslier D."/>
        </authorList>
    </citation>
    <scope>NUCLEOTIDE SEQUENCE</scope>
</reference>
<name>Q1PWT1_KUEST</name>
<evidence type="ECO:0000313" key="3">
    <source>
        <dbReference type="Proteomes" id="UP000501926"/>
    </source>
</evidence>
<dbReference type="EMBL" id="CT573073">
    <property type="protein sequence ID" value="CAJ71685.1"/>
    <property type="molecule type" value="Genomic_DNA"/>
</dbReference>
<protein>
    <submittedName>
        <fullName evidence="1">Uncharacterized protein</fullName>
    </submittedName>
</protein>